<dbReference type="Gene3D" id="3.40.1090.10">
    <property type="entry name" value="Cytosolic phospholipase A2 catalytic domain"/>
    <property type="match status" value="1"/>
</dbReference>
<dbReference type="SUPFAM" id="SSF52151">
    <property type="entry name" value="FabD/lysophospholipase-like"/>
    <property type="match status" value="1"/>
</dbReference>
<dbReference type="PROSITE" id="PS51257">
    <property type="entry name" value="PROKAR_LIPOPROTEIN"/>
    <property type="match status" value="1"/>
</dbReference>
<evidence type="ECO:0000313" key="3">
    <source>
        <dbReference type="Proteomes" id="UP001515480"/>
    </source>
</evidence>
<accession>A0AB34IWX7</accession>
<keyword evidence="1" id="KW-0732">Signal</keyword>
<evidence type="ECO:0000256" key="1">
    <source>
        <dbReference type="SAM" id="SignalP"/>
    </source>
</evidence>
<dbReference type="Proteomes" id="UP001515480">
    <property type="component" value="Unassembled WGS sequence"/>
</dbReference>
<reference evidence="2 3" key="1">
    <citation type="journal article" date="2024" name="Science">
        <title>Giant polyketide synthase enzymes in the biosynthesis of giant marine polyether toxins.</title>
        <authorList>
            <person name="Fallon T.R."/>
            <person name="Shende V.V."/>
            <person name="Wierzbicki I.H."/>
            <person name="Pendleton A.L."/>
            <person name="Watervoot N.F."/>
            <person name="Auber R.P."/>
            <person name="Gonzalez D.J."/>
            <person name="Wisecaver J.H."/>
            <person name="Moore B.S."/>
        </authorList>
    </citation>
    <scope>NUCLEOTIDE SEQUENCE [LARGE SCALE GENOMIC DNA]</scope>
    <source>
        <strain evidence="2 3">12B1</strain>
    </source>
</reference>
<comment type="caution">
    <text evidence="2">The sequence shown here is derived from an EMBL/GenBank/DDBJ whole genome shotgun (WGS) entry which is preliminary data.</text>
</comment>
<gene>
    <name evidence="2" type="ORF">AB1Y20_007356</name>
</gene>
<proteinExistence type="predicted"/>
<keyword evidence="3" id="KW-1185">Reference proteome</keyword>
<name>A0AB34IWX7_PRYPA</name>
<sequence>MPRQRRSPLAFATALLLVSCANAAAPIGSAALALEGGGFRAQSADTGVLAGLLAFVGKQRGIAAPTFESTGLLDRFPTVSTNSGSSWFFSSLVYSPRFKSLLEAMAARPTQSAAIYKAGYTNSWLAATNVDSTHFNLWEKAARAIAALLGTGDEDSIYIITYFLATGFDWGHFVDVLLNSTATLSRNATLGMTPTGSWAKGKVWISCHSVITPGTDGHESKLYQGVLGYPRVTYTTQSSSASFPDYVPAAFSVRLGDGLTSFAPYRYVAPSAVATLQSFEYRGVVVPIVDEHKASYGQAGAILSGDTFRTNVGMQPIARVVSASSAFMGCAALFGPLASELQALISGDVTPWISSSADGRSFDNADALVQALKSGVSQGAVNALASTGVHGVIDGGYTDNSGVANALVAGATEITVVLNSGAAESLSYLFQGGPPGGSPFQPKSLFPVFATPNASAANVAFSAFESFALPLPTRWLKKFSVGTLKATTAKNAAWGLEAGRNVSLHIVSLSSSLDIGEFENLAHYDQLAEELILTILSEQNKPLVQSTLLPMFLGRSAVQLRN</sequence>
<dbReference type="EMBL" id="JBGBPQ010000017">
    <property type="protein sequence ID" value="KAL1507744.1"/>
    <property type="molecule type" value="Genomic_DNA"/>
</dbReference>
<evidence type="ECO:0008006" key="4">
    <source>
        <dbReference type="Google" id="ProtNLM"/>
    </source>
</evidence>
<feature type="signal peptide" evidence="1">
    <location>
        <begin position="1"/>
        <end position="23"/>
    </location>
</feature>
<feature type="chain" id="PRO_5044209721" description="Phospholipase B-like" evidence="1">
    <location>
        <begin position="24"/>
        <end position="562"/>
    </location>
</feature>
<evidence type="ECO:0000313" key="2">
    <source>
        <dbReference type="EMBL" id="KAL1507744.1"/>
    </source>
</evidence>
<organism evidence="2 3">
    <name type="scientific">Prymnesium parvum</name>
    <name type="common">Toxic golden alga</name>
    <dbReference type="NCBI Taxonomy" id="97485"/>
    <lineage>
        <taxon>Eukaryota</taxon>
        <taxon>Haptista</taxon>
        <taxon>Haptophyta</taxon>
        <taxon>Prymnesiophyceae</taxon>
        <taxon>Prymnesiales</taxon>
        <taxon>Prymnesiaceae</taxon>
        <taxon>Prymnesium</taxon>
    </lineage>
</organism>
<protein>
    <recommendedName>
        <fullName evidence="4">Phospholipase B-like</fullName>
    </recommendedName>
</protein>
<dbReference type="InterPro" id="IPR016035">
    <property type="entry name" value="Acyl_Trfase/lysoPLipase"/>
</dbReference>
<dbReference type="AlphaFoldDB" id="A0AB34IWX7"/>